<sequence length="129" mass="14074">MAATAQVGDIVHVSEAAAGLRCRWVVLGFVSSGQGRDAKLVRKNAHGTYSNCQKRPEILTLVERPVFRSGDKVSVDGNRGVFMSREADGAARVMLAARRKQFTGIGLIEIQAAVARMNYALFVIENRKL</sequence>
<keyword evidence="2" id="KW-1185">Reference proteome</keyword>
<protein>
    <submittedName>
        <fullName evidence="1">Uncharacterized protein</fullName>
    </submittedName>
</protein>
<dbReference type="Proteomes" id="UP000317122">
    <property type="component" value="Unassembled WGS sequence"/>
</dbReference>
<comment type="caution">
    <text evidence="1">The sequence shown here is derived from an EMBL/GenBank/DDBJ whole genome shotgun (WGS) entry which is preliminary data.</text>
</comment>
<name>A0A562NLN3_9HYPH</name>
<reference evidence="1 2" key="1">
    <citation type="journal article" date="2015" name="Stand. Genomic Sci.">
        <title>Genomic Encyclopedia of Bacterial and Archaeal Type Strains, Phase III: the genomes of soil and plant-associated and newly described type strains.</title>
        <authorList>
            <person name="Whitman W.B."/>
            <person name="Woyke T."/>
            <person name="Klenk H.P."/>
            <person name="Zhou Y."/>
            <person name="Lilburn T.G."/>
            <person name="Beck B.J."/>
            <person name="De Vos P."/>
            <person name="Vandamme P."/>
            <person name="Eisen J.A."/>
            <person name="Garrity G."/>
            <person name="Hugenholtz P."/>
            <person name="Kyrpides N.C."/>
        </authorList>
    </citation>
    <scope>NUCLEOTIDE SEQUENCE [LARGE SCALE GENOMIC DNA]</scope>
    <source>
        <strain evidence="1 2">CGMCC 1.2546</strain>
    </source>
</reference>
<gene>
    <name evidence="1" type="ORF">IQ26_04252</name>
</gene>
<organism evidence="1 2">
    <name type="scientific">Mesorhizobium tianshanense</name>
    <dbReference type="NCBI Taxonomy" id="39844"/>
    <lineage>
        <taxon>Bacteria</taxon>
        <taxon>Pseudomonadati</taxon>
        <taxon>Pseudomonadota</taxon>
        <taxon>Alphaproteobacteria</taxon>
        <taxon>Hyphomicrobiales</taxon>
        <taxon>Phyllobacteriaceae</taxon>
        <taxon>Mesorhizobium</taxon>
    </lineage>
</organism>
<dbReference type="AlphaFoldDB" id="A0A562NLN3"/>
<accession>A0A562NLN3</accession>
<dbReference type="OrthoDB" id="9843354at2"/>
<dbReference type="EMBL" id="VLKT01000027">
    <property type="protein sequence ID" value="TWI33043.1"/>
    <property type="molecule type" value="Genomic_DNA"/>
</dbReference>
<evidence type="ECO:0000313" key="1">
    <source>
        <dbReference type="EMBL" id="TWI33043.1"/>
    </source>
</evidence>
<dbReference type="RefSeq" id="WP_145720310.1">
    <property type="nucleotide sequence ID" value="NZ_BSPF01000014.1"/>
</dbReference>
<proteinExistence type="predicted"/>
<evidence type="ECO:0000313" key="2">
    <source>
        <dbReference type="Proteomes" id="UP000317122"/>
    </source>
</evidence>